<gene>
    <name evidence="7" type="ORF">ACFO3N_14305</name>
</gene>
<feature type="transmembrane region" description="Helical" evidence="6">
    <location>
        <begin position="345"/>
        <end position="368"/>
    </location>
</feature>
<feature type="transmembrane region" description="Helical" evidence="6">
    <location>
        <begin position="51"/>
        <end position="71"/>
    </location>
</feature>
<feature type="transmembrane region" description="Helical" evidence="6">
    <location>
        <begin position="292"/>
        <end position="310"/>
    </location>
</feature>
<feature type="transmembrane region" description="Helical" evidence="6">
    <location>
        <begin position="322"/>
        <end position="339"/>
    </location>
</feature>
<evidence type="ECO:0000313" key="7">
    <source>
        <dbReference type="EMBL" id="MFC4478244.1"/>
    </source>
</evidence>
<evidence type="ECO:0000256" key="1">
    <source>
        <dbReference type="ARBA" id="ARBA00004651"/>
    </source>
</evidence>
<proteinExistence type="predicted"/>
<evidence type="ECO:0000256" key="5">
    <source>
        <dbReference type="ARBA" id="ARBA00023136"/>
    </source>
</evidence>
<feature type="transmembrane region" description="Helical" evidence="6">
    <location>
        <begin position="208"/>
        <end position="231"/>
    </location>
</feature>
<dbReference type="PANTHER" id="PTHR30250:SF11">
    <property type="entry name" value="O-ANTIGEN TRANSPORTER-RELATED"/>
    <property type="match status" value="1"/>
</dbReference>
<feature type="transmembrane region" description="Helical" evidence="6">
    <location>
        <begin position="77"/>
        <end position="96"/>
    </location>
</feature>
<feature type="transmembrane region" description="Helical" evidence="6">
    <location>
        <begin position="252"/>
        <end position="272"/>
    </location>
</feature>
<reference evidence="8" key="1">
    <citation type="journal article" date="2019" name="Int. J. Syst. Evol. Microbiol.">
        <title>The Global Catalogue of Microorganisms (GCM) 10K type strain sequencing project: providing services to taxonomists for standard genome sequencing and annotation.</title>
        <authorList>
            <consortium name="The Broad Institute Genomics Platform"/>
            <consortium name="The Broad Institute Genome Sequencing Center for Infectious Disease"/>
            <person name="Wu L."/>
            <person name="Ma J."/>
        </authorList>
    </citation>
    <scope>NUCLEOTIDE SEQUENCE [LARGE SCALE GENOMIC DNA]</scope>
    <source>
        <strain evidence="8">NBRC 103627</strain>
    </source>
</reference>
<evidence type="ECO:0000256" key="3">
    <source>
        <dbReference type="ARBA" id="ARBA00022692"/>
    </source>
</evidence>
<comment type="subcellular location">
    <subcellularLocation>
        <location evidence="1">Cell membrane</location>
        <topology evidence="1">Multi-pass membrane protein</topology>
    </subcellularLocation>
</comment>
<keyword evidence="2" id="KW-1003">Cell membrane</keyword>
<dbReference type="PANTHER" id="PTHR30250">
    <property type="entry name" value="PST FAMILY PREDICTED COLANIC ACID TRANSPORTER"/>
    <property type="match status" value="1"/>
</dbReference>
<dbReference type="EMBL" id="JBHSFY010000008">
    <property type="protein sequence ID" value="MFC4478244.1"/>
    <property type="molecule type" value="Genomic_DNA"/>
</dbReference>
<evidence type="ECO:0000256" key="2">
    <source>
        <dbReference type="ARBA" id="ARBA00022475"/>
    </source>
</evidence>
<comment type="caution">
    <text evidence="7">The sequence shown here is derived from an EMBL/GenBank/DDBJ whole genome shotgun (WGS) entry which is preliminary data.</text>
</comment>
<evidence type="ECO:0008006" key="9">
    <source>
        <dbReference type="Google" id="ProtNLM"/>
    </source>
</evidence>
<evidence type="ECO:0000313" key="8">
    <source>
        <dbReference type="Proteomes" id="UP001596003"/>
    </source>
</evidence>
<keyword evidence="5 6" id="KW-0472">Membrane</keyword>
<evidence type="ECO:0000256" key="6">
    <source>
        <dbReference type="SAM" id="Phobius"/>
    </source>
</evidence>
<keyword evidence="3 6" id="KW-0812">Transmembrane</keyword>
<feature type="transmembrane region" description="Helical" evidence="6">
    <location>
        <begin position="131"/>
        <end position="150"/>
    </location>
</feature>
<dbReference type="Proteomes" id="UP001596003">
    <property type="component" value="Unassembled WGS sequence"/>
</dbReference>
<feature type="transmembrane region" description="Helical" evidence="6">
    <location>
        <begin position="12"/>
        <end position="31"/>
    </location>
</feature>
<keyword evidence="4 6" id="KW-1133">Transmembrane helix</keyword>
<keyword evidence="8" id="KW-1185">Reference proteome</keyword>
<dbReference type="InterPro" id="IPR050833">
    <property type="entry name" value="Poly_Biosynth_Transport"/>
</dbReference>
<feature type="transmembrane region" description="Helical" evidence="6">
    <location>
        <begin position="108"/>
        <end position="125"/>
    </location>
</feature>
<name>A0ABV8ZH90_9FLAO</name>
<organism evidence="7 8">
    <name type="scientific">Flavobacterium chungangensis</name>
    <dbReference type="NCBI Taxonomy" id="2708132"/>
    <lineage>
        <taxon>Bacteria</taxon>
        <taxon>Pseudomonadati</taxon>
        <taxon>Bacteroidota</taxon>
        <taxon>Flavobacteriia</taxon>
        <taxon>Flavobacteriales</taxon>
        <taxon>Flavobacteriaceae</taxon>
        <taxon>Flavobacterium</taxon>
    </lineage>
</organism>
<evidence type="ECO:0000256" key="4">
    <source>
        <dbReference type="ARBA" id="ARBA00022989"/>
    </source>
</evidence>
<sequence>MDLLSKKELGYVALFQSMILIVSFFQIGVIYGGYRLISFSLLRQKKANDIIISYLFFLFLFFSASILIVNFFFPINWFWTAGLVVGLLSLWGNWISNMHIALGRTNKLSFITLISIILSFTAVPLLYTHPIIGAVALIALQPIFLVLFSYILNKDFGFKIDFKNKLYFRLILKLGFIPFLTGVMHYVNLQIERWIIGFDLGIAALGEYYLVFLYVNLFAVIPAALGALNFPKFMKSLSQKDNKKGLLEIFKVYFIEIILYLILIGVGTFFIMPKLIEIFLPAHINGVQYVQIVFYGLVIFTLTDPISYIINAKLHYKQLLSIYIIALAVSIVSYSFLYFNKLGSLVNYSYVNVIFYVTMSMGYVLYFVRKGSKDFVYK</sequence>
<dbReference type="RefSeq" id="WP_379798752.1">
    <property type="nucleotide sequence ID" value="NZ_JBHSFY010000008.1"/>
</dbReference>
<protein>
    <recommendedName>
        <fullName evidence="9">Polysaccharide biosynthesis protein</fullName>
    </recommendedName>
</protein>
<accession>A0ABV8ZH90</accession>
<feature type="transmembrane region" description="Helical" evidence="6">
    <location>
        <begin position="170"/>
        <end position="188"/>
    </location>
</feature>